<organism evidence="1 2">
    <name type="scientific">Aeoliella straminimaris</name>
    <dbReference type="NCBI Taxonomy" id="2954799"/>
    <lineage>
        <taxon>Bacteria</taxon>
        <taxon>Pseudomonadati</taxon>
        <taxon>Planctomycetota</taxon>
        <taxon>Planctomycetia</taxon>
        <taxon>Pirellulales</taxon>
        <taxon>Lacipirellulaceae</taxon>
        <taxon>Aeoliella</taxon>
    </lineage>
</organism>
<evidence type="ECO:0000313" key="2">
    <source>
        <dbReference type="Proteomes" id="UP001155241"/>
    </source>
</evidence>
<gene>
    <name evidence="1" type="ORF">NG895_27890</name>
</gene>
<dbReference type="EMBL" id="JAMXLR010000092">
    <property type="protein sequence ID" value="MCO6047744.1"/>
    <property type="molecule type" value="Genomic_DNA"/>
</dbReference>
<sequence>MAFIQEPRPEEVEHRIVCDFDIAQQGRVREIFSTVGDVKPWHRPWVQLAALRAANGRVEQLQQWVDLGNRDPRDLQLALELIAGPGWERPHVIHGSRKD</sequence>
<dbReference type="Proteomes" id="UP001155241">
    <property type="component" value="Unassembled WGS sequence"/>
</dbReference>
<accession>A0A9X2JKZ7</accession>
<keyword evidence="2" id="KW-1185">Reference proteome</keyword>
<dbReference type="RefSeq" id="WP_252855853.1">
    <property type="nucleotide sequence ID" value="NZ_JAMXLR010000092.1"/>
</dbReference>
<name>A0A9X2JKZ7_9BACT</name>
<protein>
    <submittedName>
        <fullName evidence="1">Uncharacterized protein</fullName>
    </submittedName>
</protein>
<reference evidence="1" key="1">
    <citation type="submission" date="2022-06" db="EMBL/GenBank/DDBJ databases">
        <title>Aeoliella straminimaris, a novel planctomycete from sediments.</title>
        <authorList>
            <person name="Vitorino I.R."/>
            <person name="Lage O.M."/>
        </authorList>
    </citation>
    <scope>NUCLEOTIDE SEQUENCE</scope>
    <source>
        <strain evidence="1">ICT_H6.2</strain>
    </source>
</reference>
<dbReference type="AlphaFoldDB" id="A0A9X2JKZ7"/>
<proteinExistence type="predicted"/>
<comment type="caution">
    <text evidence="1">The sequence shown here is derived from an EMBL/GenBank/DDBJ whole genome shotgun (WGS) entry which is preliminary data.</text>
</comment>
<evidence type="ECO:0000313" key="1">
    <source>
        <dbReference type="EMBL" id="MCO6047744.1"/>
    </source>
</evidence>